<keyword evidence="5 15" id="KW-0227">DNA damage</keyword>
<evidence type="ECO:0000256" key="5">
    <source>
        <dbReference type="ARBA" id="ARBA00022763"/>
    </source>
</evidence>
<dbReference type="InterPro" id="IPR000214">
    <property type="entry name" value="Znf_DNA_glyclase/AP_lyase"/>
</dbReference>
<keyword evidence="4 15" id="KW-0479">Metal-binding</keyword>
<dbReference type="InterPro" id="IPR015886">
    <property type="entry name" value="H2TH_FPG"/>
</dbReference>
<dbReference type="InterPro" id="IPR015887">
    <property type="entry name" value="DNA_glyclase_Znf_dom_DNA_BS"/>
</dbReference>
<keyword evidence="8 15" id="KW-0862">Zinc</keyword>
<dbReference type="InterPro" id="IPR010663">
    <property type="entry name" value="Znf_FPG/IleRS"/>
</dbReference>
<dbReference type="InterPro" id="IPR020629">
    <property type="entry name" value="FPG_Glyclase"/>
</dbReference>
<dbReference type="PROSITE" id="PS01242">
    <property type="entry name" value="ZF_FPG_1"/>
    <property type="match status" value="1"/>
</dbReference>
<feature type="active site" description="Schiff-base intermediate with DNA" evidence="15">
    <location>
        <position position="2"/>
    </location>
</feature>
<dbReference type="PANTHER" id="PTHR22993:SF9">
    <property type="entry name" value="FORMAMIDOPYRIMIDINE-DNA GLYCOSYLASE"/>
    <property type="match status" value="1"/>
</dbReference>
<evidence type="ECO:0000256" key="9">
    <source>
        <dbReference type="ARBA" id="ARBA00023125"/>
    </source>
</evidence>
<dbReference type="SMART" id="SM00898">
    <property type="entry name" value="Fapy_DNA_glyco"/>
    <property type="match status" value="1"/>
</dbReference>
<evidence type="ECO:0000256" key="8">
    <source>
        <dbReference type="ARBA" id="ARBA00022833"/>
    </source>
</evidence>
<evidence type="ECO:0000256" key="1">
    <source>
        <dbReference type="ARBA" id="ARBA00001668"/>
    </source>
</evidence>
<dbReference type="GO" id="GO:0140078">
    <property type="term" value="F:class I DNA-(apurinic or apyrimidinic site) endonuclease activity"/>
    <property type="evidence" value="ECO:0007669"/>
    <property type="project" value="UniProtKB-EC"/>
</dbReference>
<protein>
    <recommendedName>
        <fullName evidence="15">Formamidopyrimidine-DNA glycosylase</fullName>
        <shortName evidence="15">Fapy-DNA glycosylase</shortName>
        <ecNumber evidence="15">3.2.2.23</ecNumber>
    </recommendedName>
    <alternativeName>
        <fullName evidence="15">DNA-(apurinic or apyrimidinic site) lyase MutM</fullName>
        <shortName evidence="15">AP lyase MutM</shortName>
        <ecNumber evidence="15">4.2.99.18</ecNumber>
    </alternativeName>
</protein>
<evidence type="ECO:0000256" key="10">
    <source>
        <dbReference type="ARBA" id="ARBA00023204"/>
    </source>
</evidence>
<evidence type="ECO:0000313" key="18">
    <source>
        <dbReference type="EMBL" id="MBA2226483.1"/>
    </source>
</evidence>
<dbReference type="InterPro" id="IPR012319">
    <property type="entry name" value="FPG_cat"/>
</dbReference>
<name>A0A7V8VEB5_9BACT</name>
<comment type="subunit">
    <text evidence="3 15">Monomer.</text>
</comment>
<dbReference type="EC" id="3.2.2.23" evidence="15"/>
<dbReference type="SUPFAM" id="SSF57716">
    <property type="entry name" value="Glucocorticoid receptor-like (DNA-binding domain)"/>
    <property type="match status" value="1"/>
</dbReference>
<comment type="caution">
    <text evidence="18">The sequence shown here is derived from an EMBL/GenBank/DDBJ whole genome shotgun (WGS) entry which is preliminary data.</text>
</comment>
<feature type="binding site" evidence="15">
    <location>
        <position position="92"/>
    </location>
    <ligand>
        <name>DNA</name>
        <dbReference type="ChEBI" id="CHEBI:16991"/>
    </ligand>
</feature>
<dbReference type="Proteomes" id="UP000542342">
    <property type="component" value="Unassembled WGS sequence"/>
</dbReference>
<comment type="similarity">
    <text evidence="2 15">Belongs to the FPG family.</text>
</comment>
<dbReference type="Pfam" id="PF01149">
    <property type="entry name" value="Fapy_DNA_glyco"/>
    <property type="match status" value="1"/>
</dbReference>
<organism evidence="18 19">
    <name type="scientific">Thermogemmata fonticola</name>
    <dbReference type="NCBI Taxonomy" id="2755323"/>
    <lineage>
        <taxon>Bacteria</taxon>
        <taxon>Pseudomonadati</taxon>
        <taxon>Planctomycetota</taxon>
        <taxon>Planctomycetia</taxon>
        <taxon>Gemmatales</taxon>
        <taxon>Gemmataceae</taxon>
        <taxon>Thermogemmata</taxon>
    </lineage>
</organism>
<comment type="catalytic activity">
    <reaction evidence="1 15">
        <text>Hydrolysis of DNA containing ring-opened 7-methylguanine residues, releasing 2,6-diamino-4-hydroxy-5-(N-methyl)formamidopyrimidine.</text>
        <dbReference type="EC" id="3.2.2.23"/>
    </reaction>
</comment>
<reference evidence="18 19" key="1">
    <citation type="submission" date="2020-07" db="EMBL/GenBank/DDBJ databases">
        <title>Thermogemmata thermophila gen. nov., sp. nov., a novel moderate thermophilic planctomycete from a Kamchatka hot spring.</title>
        <authorList>
            <person name="Elcheninov A.G."/>
            <person name="Podosokorskaya O.A."/>
            <person name="Kovaleva O.L."/>
            <person name="Novikov A."/>
            <person name="Bonch-Osmolovskaya E.A."/>
            <person name="Toshchakov S.V."/>
            <person name="Kublanov I.V."/>
        </authorList>
    </citation>
    <scope>NUCLEOTIDE SEQUENCE [LARGE SCALE GENOMIC DNA]</scope>
    <source>
        <strain evidence="18 19">2918</strain>
    </source>
</reference>
<dbReference type="Gene3D" id="3.20.190.10">
    <property type="entry name" value="MutM-like, N-terminal"/>
    <property type="match status" value="1"/>
</dbReference>
<keyword evidence="12 15" id="KW-0511">Multifunctional enzyme</keyword>
<dbReference type="InterPro" id="IPR035937">
    <property type="entry name" value="FPG_N"/>
</dbReference>
<comment type="catalytic activity">
    <reaction evidence="14 15">
        <text>2'-deoxyribonucleotide-(2'-deoxyribose 5'-phosphate)-2'-deoxyribonucleotide-DNA = a 3'-end 2'-deoxyribonucleotide-(2,3-dehydro-2,3-deoxyribose 5'-phosphate)-DNA + a 5'-end 5'-phospho-2'-deoxyribonucleoside-DNA + H(+)</text>
        <dbReference type="Rhea" id="RHEA:66592"/>
        <dbReference type="Rhea" id="RHEA-COMP:13180"/>
        <dbReference type="Rhea" id="RHEA-COMP:16897"/>
        <dbReference type="Rhea" id="RHEA-COMP:17067"/>
        <dbReference type="ChEBI" id="CHEBI:15378"/>
        <dbReference type="ChEBI" id="CHEBI:136412"/>
        <dbReference type="ChEBI" id="CHEBI:157695"/>
        <dbReference type="ChEBI" id="CHEBI:167181"/>
        <dbReference type="EC" id="4.2.99.18"/>
    </reaction>
</comment>
<dbReference type="EMBL" id="JACEFB010000006">
    <property type="protein sequence ID" value="MBA2226483.1"/>
    <property type="molecule type" value="Genomic_DNA"/>
</dbReference>
<keyword evidence="7 15" id="KW-0378">Hydrolase</keyword>
<dbReference type="PROSITE" id="PS51066">
    <property type="entry name" value="ZF_FPG_2"/>
    <property type="match status" value="1"/>
</dbReference>
<keyword evidence="13 15" id="KW-0326">Glycosidase</keyword>
<keyword evidence="11 15" id="KW-0456">Lyase</keyword>
<feature type="domain" description="Formamidopyrimidine-DNA glycosylase catalytic" evidence="17">
    <location>
        <begin position="2"/>
        <end position="114"/>
    </location>
</feature>
<accession>A0A7V8VEB5</accession>
<feature type="active site" description="Proton donor; for delta-elimination activity" evidence="15">
    <location>
        <position position="261"/>
    </location>
</feature>
<evidence type="ECO:0000256" key="3">
    <source>
        <dbReference type="ARBA" id="ARBA00011245"/>
    </source>
</evidence>
<keyword evidence="10 15" id="KW-0234">DNA repair</keyword>
<evidence type="ECO:0000256" key="6">
    <source>
        <dbReference type="ARBA" id="ARBA00022771"/>
    </source>
</evidence>
<dbReference type="Pfam" id="PF06827">
    <property type="entry name" value="zf-FPG_IleRS"/>
    <property type="match status" value="1"/>
</dbReference>
<proteinExistence type="inferred from homology"/>
<dbReference type="Pfam" id="PF06831">
    <property type="entry name" value="H2TH"/>
    <property type="match status" value="1"/>
</dbReference>
<evidence type="ECO:0000313" key="19">
    <source>
        <dbReference type="Proteomes" id="UP000542342"/>
    </source>
</evidence>
<evidence type="ECO:0000256" key="12">
    <source>
        <dbReference type="ARBA" id="ARBA00023268"/>
    </source>
</evidence>
<dbReference type="SMART" id="SM01232">
    <property type="entry name" value="H2TH"/>
    <property type="match status" value="1"/>
</dbReference>
<dbReference type="AlphaFoldDB" id="A0A7V8VEB5"/>
<evidence type="ECO:0000259" key="16">
    <source>
        <dbReference type="PROSITE" id="PS51066"/>
    </source>
</evidence>
<dbReference type="GO" id="GO:0034039">
    <property type="term" value="F:8-oxo-7,8-dihydroguanine DNA N-glycosylase activity"/>
    <property type="evidence" value="ECO:0007669"/>
    <property type="project" value="TreeGrafter"/>
</dbReference>
<dbReference type="NCBIfam" id="NF002211">
    <property type="entry name" value="PRK01103.1"/>
    <property type="match status" value="1"/>
</dbReference>
<keyword evidence="9 15" id="KW-0238">DNA-binding</keyword>
<evidence type="ECO:0000256" key="4">
    <source>
        <dbReference type="ARBA" id="ARBA00022723"/>
    </source>
</evidence>
<gene>
    <name evidence="15 18" type="primary">mutM</name>
    <name evidence="15" type="synonym">fpg</name>
    <name evidence="18" type="ORF">H0921_09960</name>
</gene>
<dbReference type="Gene3D" id="1.10.8.50">
    <property type="match status" value="1"/>
</dbReference>
<dbReference type="RefSeq" id="WP_194537922.1">
    <property type="nucleotide sequence ID" value="NZ_JACEFB010000006.1"/>
</dbReference>
<comment type="function">
    <text evidence="15">Involved in base excision repair of DNA damaged by oxidation or by mutagenic agents. Acts as DNA glycosylase that recognizes and removes damaged bases. Has a preference for oxidized purines, such as 7,8-dihydro-8-oxoguanine (8-oxoG). Has AP (apurinic/apyrimidinic) lyase activity and introduces nicks in the DNA strand. Cleaves the DNA backbone by beta-delta elimination to generate a single-strand break at the site of the removed base with both 3'- and 5'-phosphates.</text>
</comment>
<dbReference type="PANTHER" id="PTHR22993">
    <property type="entry name" value="FORMAMIDOPYRIMIDINE-DNA GLYCOSYLASE"/>
    <property type="match status" value="1"/>
</dbReference>
<evidence type="ECO:0000256" key="11">
    <source>
        <dbReference type="ARBA" id="ARBA00023239"/>
    </source>
</evidence>
<evidence type="ECO:0000256" key="14">
    <source>
        <dbReference type="ARBA" id="ARBA00044632"/>
    </source>
</evidence>
<dbReference type="SUPFAM" id="SSF46946">
    <property type="entry name" value="S13-like H2TH domain"/>
    <property type="match status" value="1"/>
</dbReference>
<feature type="domain" description="FPG-type" evidence="16">
    <location>
        <begin position="237"/>
        <end position="271"/>
    </location>
</feature>
<dbReference type="EC" id="4.2.99.18" evidence="15"/>
<dbReference type="InterPro" id="IPR010979">
    <property type="entry name" value="Ribosomal_uS13-like_H2TH"/>
</dbReference>
<evidence type="ECO:0000256" key="2">
    <source>
        <dbReference type="ARBA" id="ARBA00009409"/>
    </source>
</evidence>
<evidence type="ECO:0000256" key="15">
    <source>
        <dbReference type="HAMAP-Rule" id="MF_00103"/>
    </source>
</evidence>
<keyword evidence="19" id="KW-1185">Reference proteome</keyword>
<feature type="binding site" evidence="15">
    <location>
        <position position="111"/>
    </location>
    <ligand>
        <name>DNA</name>
        <dbReference type="ChEBI" id="CHEBI:16991"/>
    </ligand>
</feature>
<comment type="caution">
    <text evidence="15">Lacks conserved residue(s) required for the propagation of feature annotation.</text>
</comment>
<feature type="active site" description="Proton donor; for beta-elimination activity" evidence="15">
    <location>
        <position position="58"/>
    </location>
</feature>
<dbReference type="GO" id="GO:0003684">
    <property type="term" value="F:damaged DNA binding"/>
    <property type="evidence" value="ECO:0007669"/>
    <property type="project" value="InterPro"/>
</dbReference>
<dbReference type="HAMAP" id="MF_00103">
    <property type="entry name" value="Fapy_DNA_glycosyl"/>
    <property type="match status" value="1"/>
</dbReference>
<evidence type="ECO:0000259" key="17">
    <source>
        <dbReference type="PROSITE" id="PS51068"/>
    </source>
</evidence>
<dbReference type="CDD" id="cd08966">
    <property type="entry name" value="EcFpg-like_N"/>
    <property type="match status" value="1"/>
</dbReference>
<feature type="active site" description="Proton donor" evidence="15">
    <location>
        <position position="3"/>
    </location>
</feature>
<dbReference type="GO" id="GO:0008270">
    <property type="term" value="F:zinc ion binding"/>
    <property type="evidence" value="ECO:0007669"/>
    <property type="project" value="UniProtKB-UniRule"/>
</dbReference>
<dbReference type="FunFam" id="1.10.8.50:FF:000003">
    <property type="entry name" value="Formamidopyrimidine-DNA glycosylase"/>
    <property type="match status" value="1"/>
</dbReference>
<evidence type="ECO:0000256" key="7">
    <source>
        <dbReference type="ARBA" id="ARBA00022801"/>
    </source>
</evidence>
<dbReference type="PROSITE" id="PS51068">
    <property type="entry name" value="FPG_CAT"/>
    <property type="match status" value="1"/>
</dbReference>
<evidence type="ECO:0000256" key="13">
    <source>
        <dbReference type="ARBA" id="ARBA00023295"/>
    </source>
</evidence>
<dbReference type="SUPFAM" id="SSF81624">
    <property type="entry name" value="N-terminal domain of MutM-like DNA repair proteins"/>
    <property type="match status" value="1"/>
</dbReference>
<sequence length="271" mass="30943">MPELPEVETVVRDLRPRLVGRRLVSVHWGPKPLRRSWPAVAVQRLRGSRVESIQRRGKWILVFCDQGQALRIHLGMTGQLTVVPRSEPPFDHIHWWAELDNGWQWRLRDVRRFGSVEWFAQREEALAELEQKLGPEPLALPAGYLPRIVGRSHRCLKAVLLDQRIVAGIGNIYADEALFRAGLHPARRAVSLSAQEWEQLRRAIRDVLRQAVQARGSTIRDYIGGSGLQGKYQERLMVYGRRGGPCSRCKTPIAHLRLAGRTSHFCPACQK</sequence>
<dbReference type="GO" id="GO:0006284">
    <property type="term" value="P:base-excision repair"/>
    <property type="evidence" value="ECO:0007669"/>
    <property type="project" value="InterPro"/>
</dbReference>
<dbReference type="NCBIfam" id="TIGR00577">
    <property type="entry name" value="fpg"/>
    <property type="match status" value="1"/>
</dbReference>
<comment type="cofactor">
    <cofactor evidence="15">
        <name>Zn(2+)</name>
        <dbReference type="ChEBI" id="CHEBI:29105"/>
    </cofactor>
    <text evidence="15">Binds 1 zinc ion per subunit.</text>
</comment>
<keyword evidence="6 15" id="KW-0863">Zinc-finger</keyword>